<evidence type="ECO:0000313" key="2">
    <source>
        <dbReference type="EMBL" id="EPS93127.1"/>
    </source>
</evidence>
<evidence type="ECO:0000313" key="3">
    <source>
        <dbReference type="Proteomes" id="UP000015241"/>
    </source>
</evidence>
<dbReference type="InParanoid" id="S8DJY5"/>
<feature type="compositionally biased region" description="Basic and acidic residues" evidence="1">
    <location>
        <begin position="1"/>
        <end position="16"/>
    </location>
</feature>
<proteinExistence type="predicted"/>
<evidence type="ECO:0000256" key="1">
    <source>
        <dbReference type="SAM" id="MobiDB-lite"/>
    </source>
</evidence>
<feature type="region of interest" description="Disordered" evidence="1">
    <location>
        <begin position="1"/>
        <end position="26"/>
    </location>
</feature>
<accession>S8DJY5</accession>
<name>S8DJY5_FOMSC</name>
<gene>
    <name evidence="2" type="ORF">FOMPIDRAFT_91988</name>
</gene>
<sequence>MKRELEAQKADCERSQDAAANTRENDRLRNEVEALRLELEASATVTQALQPDIDRLMIEREEQDAAIAFMHELGYERENELDTFKAMVRDIKVHAEQLDISTSCPVCFERMWVPWT</sequence>
<dbReference type="AlphaFoldDB" id="S8DJY5"/>
<reference evidence="2 3" key="1">
    <citation type="journal article" date="2012" name="Science">
        <title>The Paleozoic origin of enzymatic lignin decomposition reconstructed from 31 fungal genomes.</title>
        <authorList>
            <person name="Floudas D."/>
            <person name="Binder M."/>
            <person name="Riley R."/>
            <person name="Barry K."/>
            <person name="Blanchette R.A."/>
            <person name="Henrissat B."/>
            <person name="Martinez A.T."/>
            <person name="Otillar R."/>
            <person name="Spatafora J.W."/>
            <person name="Yadav J.S."/>
            <person name="Aerts A."/>
            <person name="Benoit I."/>
            <person name="Boyd A."/>
            <person name="Carlson A."/>
            <person name="Copeland A."/>
            <person name="Coutinho P.M."/>
            <person name="de Vries R.P."/>
            <person name="Ferreira P."/>
            <person name="Findley K."/>
            <person name="Foster B."/>
            <person name="Gaskell J."/>
            <person name="Glotzer D."/>
            <person name="Gorecki P."/>
            <person name="Heitman J."/>
            <person name="Hesse C."/>
            <person name="Hori C."/>
            <person name="Igarashi K."/>
            <person name="Jurgens J.A."/>
            <person name="Kallen N."/>
            <person name="Kersten P."/>
            <person name="Kohler A."/>
            <person name="Kuees U."/>
            <person name="Kumar T.K.A."/>
            <person name="Kuo A."/>
            <person name="LaButti K."/>
            <person name="Larrondo L.F."/>
            <person name="Lindquist E."/>
            <person name="Ling A."/>
            <person name="Lombard V."/>
            <person name="Lucas S."/>
            <person name="Lundell T."/>
            <person name="Martin R."/>
            <person name="McLaughlin D.J."/>
            <person name="Morgenstern I."/>
            <person name="Morin E."/>
            <person name="Murat C."/>
            <person name="Nagy L.G."/>
            <person name="Nolan M."/>
            <person name="Ohm R.A."/>
            <person name="Patyshakuliyeva A."/>
            <person name="Rokas A."/>
            <person name="Ruiz-Duenas F.J."/>
            <person name="Sabat G."/>
            <person name="Salamov A."/>
            <person name="Samejima M."/>
            <person name="Schmutz J."/>
            <person name="Slot J.C."/>
            <person name="St John F."/>
            <person name="Stenlid J."/>
            <person name="Sun H."/>
            <person name="Sun S."/>
            <person name="Syed K."/>
            <person name="Tsang A."/>
            <person name="Wiebenga A."/>
            <person name="Young D."/>
            <person name="Pisabarro A."/>
            <person name="Eastwood D.C."/>
            <person name="Martin F."/>
            <person name="Cullen D."/>
            <person name="Grigoriev I.V."/>
            <person name="Hibbett D.S."/>
        </authorList>
    </citation>
    <scope>NUCLEOTIDE SEQUENCE</scope>
    <source>
        <strain evidence="3">FP-58527</strain>
    </source>
</reference>
<keyword evidence="3" id="KW-1185">Reference proteome</keyword>
<dbReference type="Proteomes" id="UP000015241">
    <property type="component" value="Unassembled WGS sequence"/>
</dbReference>
<protein>
    <submittedName>
        <fullName evidence="2">Uncharacterized protein</fullName>
    </submittedName>
</protein>
<dbReference type="EMBL" id="KE504297">
    <property type="protein sequence ID" value="EPS93127.1"/>
    <property type="molecule type" value="Genomic_DNA"/>
</dbReference>
<organism evidence="2 3">
    <name type="scientific">Fomitopsis schrenkii</name>
    <name type="common">Brown rot fungus</name>
    <dbReference type="NCBI Taxonomy" id="2126942"/>
    <lineage>
        <taxon>Eukaryota</taxon>
        <taxon>Fungi</taxon>
        <taxon>Dikarya</taxon>
        <taxon>Basidiomycota</taxon>
        <taxon>Agaricomycotina</taxon>
        <taxon>Agaricomycetes</taxon>
        <taxon>Polyporales</taxon>
        <taxon>Fomitopsis</taxon>
    </lineage>
</organism>
<dbReference type="HOGENOM" id="CLU_2096913_0_0_1"/>